<evidence type="ECO:0000256" key="1">
    <source>
        <dbReference type="ARBA" id="ARBA00022692"/>
    </source>
</evidence>
<dbReference type="InterPro" id="IPR028143">
    <property type="entry name" value="Get2/sif1"/>
</dbReference>
<dbReference type="PANTHER" id="PTHR28263">
    <property type="entry name" value="GOLGI TO ER TRAFFIC PROTEIN 2"/>
    <property type="match status" value="1"/>
</dbReference>
<dbReference type="Proteomes" id="UP001360953">
    <property type="component" value="Unassembled WGS sequence"/>
</dbReference>
<feature type="compositionally biased region" description="Polar residues" evidence="4">
    <location>
        <begin position="109"/>
        <end position="128"/>
    </location>
</feature>
<keyword evidence="3 5" id="KW-0472">Membrane</keyword>
<accession>A0ABR1MC25</accession>
<protein>
    <submittedName>
        <fullName evidence="6">Uncharacterized protein</fullName>
    </submittedName>
</protein>
<evidence type="ECO:0000256" key="5">
    <source>
        <dbReference type="SAM" id="Phobius"/>
    </source>
</evidence>
<keyword evidence="2 5" id="KW-1133">Transmembrane helix</keyword>
<reference evidence="6 7" key="1">
    <citation type="submission" date="2024-04" db="EMBL/GenBank/DDBJ databases">
        <title>Phyllosticta paracitricarpa is synonymous to the EU quarantine fungus P. citricarpa based on phylogenomic analyses.</title>
        <authorList>
            <consortium name="Lawrence Berkeley National Laboratory"/>
            <person name="Van ingen-buijs V.A."/>
            <person name="Van westerhoven A.C."/>
            <person name="Haridas S."/>
            <person name="Skiadas P."/>
            <person name="Martin F."/>
            <person name="Groenewald J.Z."/>
            <person name="Crous P.W."/>
            <person name="Seidl M.F."/>
        </authorList>
    </citation>
    <scope>NUCLEOTIDE SEQUENCE [LARGE SCALE GENOMIC DNA]</scope>
    <source>
        <strain evidence="6 7">CPC 17464</strain>
    </source>
</reference>
<feature type="transmembrane region" description="Helical" evidence="5">
    <location>
        <begin position="206"/>
        <end position="225"/>
    </location>
</feature>
<feature type="region of interest" description="Disordered" evidence="4">
    <location>
        <begin position="1"/>
        <end position="164"/>
    </location>
</feature>
<dbReference type="EMBL" id="JBBPEH010000001">
    <property type="protein sequence ID" value="KAK7544157.1"/>
    <property type="molecule type" value="Genomic_DNA"/>
</dbReference>
<feature type="compositionally biased region" description="Low complexity" evidence="4">
    <location>
        <begin position="129"/>
        <end position="144"/>
    </location>
</feature>
<feature type="compositionally biased region" description="Low complexity" evidence="4">
    <location>
        <begin position="51"/>
        <end position="82"/>
    </location>
</feature>
<name>A0ABR1MC25_9PEZI</name>
<evidence type="ECO:0000313" key="7">
    <source>
        <dbReference type="Proteomes" id="UP001360953"/>
    </source>
</evidence>
<dbReference type="PANTHER" id="PTHR28263:SF1">
    <property type="entry name" value="GOLGI TO ER TRAFFIC PROTEIN 2"/>
    <property type="match status" value="1"/>
</dbReference>
<dbReference type="RefSeq" id="XP_066659392.1">
    <property type="nucleotide sequence ID" value="XM_066798606.1"/>
</dbReference>
<evidence type="ECO:0000256" key="3">
    <source>
        <dbReference type="ARBA" id="ARBA00023136"/>
    </source>
</evidence>
<organism evidence="6 7">
    <name type="scientific">Phyllosticta citribraziliensis</name>
    <dbReference type="NCBI Taxonomy" id="989973"/>
    <lineage>
        <taxon>Eukaryota</taxon>
        <taxon>Fungi</taxon>
        <taxon>Dikarya</taxon>
        <taxon>Ascomycota</taxon>
        <taxon>Pezizomycotina</taxon>
        <taxon>Dothideomycetes</taxon>
        <taxon>Dothideomycetes incertae sedis</taxon>
        <taxon>Botryosphaeriales</taxon>
        <taxon>Phyllostictaceae</taxon>
        <taxon>Phyllosticta</taxon>
    </lineage>
</organism>
<feature type="compositionally biased region" description="Gly residues" evidence="4">
    <location>
        <begin position="145"/>
        <end position="162"/>
    </location>
</feature>
<sequence>MESPEESPAQRQARLRRERRQAKINSQGASRLEAITSLSGRPAPAPEEPSSDPSSKPSAAPPSISASSTSTTVGGAAVTPTSSSAETDDPPEIDISQHYYAPSRPARSLTPSTPASGQLTPGTPDNGSGNPNDDPMMRMMQQMLRGGGPPGMDGAPGPGGAPEGEDPMLKMLQQMMGGGGGMPGMPGMPGAPGAPQQEESSSNAAYVWRIVHALMSFSLAIYIALGSAFDGTKVTREHGQSSFDGVVEIGGVNIGQRLFWMFATVEVVLQSTRFFVEKGQLQQGGLMGTLSTILPEPYAGYVRMAGRYSVIYTTVVADAMVVVFVLGAVAWWKGLVAN</sequence>
<keyword evidence="1 5" id="KW-0812">Transmembrane</keyword>
<dbReference type="GeneID" id="92031512"/>
<feature type="transmembrane region" description="Helical" evidence="5">
    <location>
        <begin position="310"/>
        <end position="332"/>
    </location>
</feature>
<evidence type="ECO:0000256" key="4">
    <source>
        <dbReference type="SAM" id="MobiDB-lite"/>
    </source>
</evidence>
<gene>
    <name evidence="6" type="ORF">J3D65DRAFT_608684</name>
</gene>
<comment type="caution">
    <text evidence="6">The sequence shown here is derived from an EMBL/GenBank/DDBJ whole genome shotgun (WGS) entry which is preliminary data.</text>
</comment>
<evidence type="ECO:0000256" key="2">
    <source>
        <dbReference type="ARBA" id="ARBA00022989"/>
    </source>
</evidence>
<proteinExistence type="predicted"/>
<feature type="compositionally biased region" description="Basic residues" evidence="4">
    <location>
        <begin position="13"/>
        <end position="22"/>
    </location>
</feature>
<evidence type="ECO:0000313" key="6">
    <source>
        <dbReference type="EMBL" id="KAK7544157.1"/>
    </source>
</evidence>
<keyword evidence="7" id="KW-1185">Reference proteome</keyword>
<dbReference type="Pfam" id="PF08690">
    <property type="entry name" value="GET2"/>
    <property type="match status" value="1"/>
</dbReference>